<dbReference type="OrthoDB" id="9794863at2"/>
<reference evidence="2 3" key="1">
    <citation type="submission" date="2015-11" db="EMBL/GenBank/DDBJ databases">
        <title>Draft genome sequences of new species of the genus Lactobacillus isolated from orchardgrass silage.</title>
        <authorList>
            <person name="Tohno M."/>
            <person name="Tanizawa Y."/>
            <person name="Arita M."/>
        </authorList>
    </citation>
    <scope>NUCLEOTIDE SEQUENCE [LARGE SCALE GENOMIC DNA]</scope>
    <source>
        <strain evidence="2 3">IWT30</strain>
    </source>
</reference>
<dbReference type="Pfam" id="PF01248">
    <property type="entry name" value="Ribosomal_L7Ae"/>
    <property type="match status" value="1"/>
</dbReference>
<evidence type="ECO:0000259" key="1">
    <source>
        <dbReference type="Pfam" id="PF01248"/>
    </source>
</evidence>
<dbReference type="EMBL" id="BCMF01000006">
    <property type="protein sequence ID" value="GAW99521.1"/>
    <property type="molecule type" value="Genomic_DNA"/>
</dbReference>
<feature type="domain" description="Ribosomal protein eL8/eL30/eS12/Gadd45" evidence="1">
    <location>
        <begin position="7"/>
        <end position="95"/>
    </location>
</feature>
<dbReference type="Gene3D" id="3.30.1330.30">
    <property type="match status" value="1"/>
</dbReference>
<comment type="caution">
    <text evidence="2">The sequence shown here is derived from an EMBL/GenBank/DDBJ whole genome shotgun (WGS) entry which is preliminary data.</text>
</comment>
<dbReference type="GO" id="GO:0005840">
    <property type="term" value="C:ribosome"/>
    <property type="evidence" value="ECO:0007669"/>
    <property type="project" value="UniProtKB-KW"/>
</dbReference>
<dbReference type="InterPro" id="IPR004038">
    <property type="entry name" value="Ribosomal_eL8/eL30/eS12/Gad45"/>
</dbReference>
<dbReference type="AlphaFoldDB" id="A0A1Z5ID26"/>
<sequence length="104" mass="11355">MEKPNAFLQLLGLVRRANQLVTGEAFVLKAIRNQSISVVILASDAGPSSMKKLSDKATFYHVDLITAFTKEQLSQATGMNRSAYGVKDPGFARKLIELVNTKGE</sequence>
<dbReference type="RefSeq" id="WP_089109313.1">
    <property type="nucleotide sequence ID" value="NZ_BCMF01000006.1"/>
</dbReference>
<gene>
    <name evidence="2" type="primary">rpl7ae</name>
    <name evidence="2" type="ORF">IWT30_01491</name>
</gene>
<keyword evidence="2" id="KW-0689">Ribosomal protein</keyword>
<keyword evidence="3" id="KW-1185">Reference proteome</keyword>
<organism evidence="2 3">
    <name type="scientific">Secundilactobacillus mixtipabuli</name>
    <dbReference type="NCBI Taxonomy" id="1435342"/>
    <lineage>
        <taxon>Bacteria</taxon>
        <taxon>Bacillati</taxon>
        <taxon>Bacillota</taxon>
        <taxon>Bacilli</taxon>
        <taxon>Lactobacillales</taxon>
        <taxon>Lactobacillaceae</taxon>
        <taxon>Secundilactobacillus</taxon>
    </lineage>
</organism>
<keyword evidence="2" id="KW-0687">Ribonucleoprotein</keyword>
<evidence type="ECO:0000313" key="2">
    <source>
        <dbReference type="EMBL" id="GAW99521.1"/>
    </source>
</evidence>
<name>A0A1Z5ID26_9LACO</name>
<evidence type="ECO:0000313" key="3">
    <source>
        <dbReference type="Proteomes" id="UP000198374"/>
    </source>
</evidence>
<proteinExistence type="predicted"/>
<accession>A0A1Z5ID26</accession>
<dbReference type="SUPFAM" id="SSF55315">
    <property type="entry name" value="L30e-like"/>
    <property type="match status" value="1"/>
</dbReference>
<dbReference type="InterPro" id="IPR029064">
    <property type="entry name" value="Ribosomal_eL30-like_sf"/>
</dbReference>
<protein>
    <submittedName>
        <fullName evidence="2">50S ribosomal protein L7ae</fullName>
    </submittedName>
</protein>
<dbReference type="Proteomes" id="UP000198374">
    <property type="component" value="Unassembled WGS sequence"/>
</dbReference>